<proteinExistence type="predicted"/>
<name>A0AAD5XS41_9FUNG</name>
<gene>
    <name evidence="1" type="ORF">HDU87_001050</name>
</gene>
<dbReference type="GO" id="GO:0005634">
    <property type="term" value="C:nucleus"/>
    <property type="evidence" value="ECO:0007669"/>
    <property type="project" value="TreeGrafter"/>
</dbReference>
<dbReference type="GO" id="GO:0005096">
    <property type="term" value="F:GTPase activator activity"/>
    <property type="evidence" value="ECO:0007669"/>
    <property type="project" value="InterPro"/>
</dbReference>
<dbReference type="InterPro" id="IPR001611">
    <property type="entry name" value="Leu-rich_rpt"/>
</dbReference>
<dbReference type="Pfam" id="PF13516">
    <property type="entry name" value="LRR_6"/>
    <property type="match status" value="2"/>
</dbReference>
<dbReference type="PANTHER" id="PTHR24113:SF15">
    <property type="entry name" value="NACHT DOMAIN-CONTAINING PROTEIN"/>
    <property type="match status" value="1"/>
</dbReference>
<dbReference type="AlphaFoldDB" id="A0AAD5XS41"/>
<sequence length="662" mass="72148">MDAGVYLDLSDLVEICAVSVAANFEAVASFGQLLPPLVKDVLARLSIGDLCICEYDHLRAEQSMPADDRVQVDTAKFWLRTYAKIQGRFQFSPSRWSVPKSSETHHARVRAVCIRFYAEECLRRELTEEAEERLARIVQREQLTELCINVTSTTTRKQVEFWISLMKTLDRHPTIHITVESLSQATVNPFVTFCTMDVPLHLCFKSVDTVHLNTMSIMQSLPGRTASLPPAQPLPNPHGAPRSFAALSTGWDPVQLGATSPIKHAEISNPHDLPFIRHVGLTISYAKCGLSWQAISSLIEHIAFSNVRDLVLSRMSVSLQSHGVLAAKVASATCTLRTLNLAHCNLRAAGIQQLAAALRINSSIKHLNIAYNIPYDDSEGPGAARALASTLTQQPEPIALEELVLAGNNLTTAGVISLCEALGKRSRITRMDFSDMDLNASLKHLGRALVTPGCVETVSCTGAAIDISGTRILPRTFADFCAVLTSAAASAAQQQEQLPCTTELNVSRVQFNHDFAISLRTLLIPESRVALTRLVLAGVDDDPDCALGDVGCGMLLDALKSNVTLRHLDLSVQRLSDAMCVHLSVCFEVNVTLEDVVLCGNYIGDRGARELLGCFKKLPPRPCTVDVGGNYLTDQLSTRIAETLWPVGGLILLVGPQRNMNT</sequence>
<dbReference type="Proteomes" id="UP001212152">
    <property type="component" value="Unassembled WGS sequence"/>
</dbReference>
<comment type="caution">
    <text evidence="1">The sequence shown here is derived from an EMBL/GenBank/DDBJ whole genome shotgun (WGS) entry which is preliminary data.</text>
</comment>
<dbReference type="GO" id="GO:0048471">
    <property type="term" value="C:perinuclear region of cytoplasm"/>
    <property type="evidence" value="ECO:0007669"/>
    <property type="project" value="TreeGrafter"/>
</dbReference>
<accession>A0AAD5XS41</accession>
<dbReference type="SMART" id="SM00368">
    <property type="entry name" value="LRR_RI"/>
    <property type="match status" value="5"/>
</dbReference>
<organism evidence="1 2">
    <name type="scientific">Geranomyces variabilis</name>
    <dbReference type="NCBI Taxonomy" id="109894"/>
    <lineage>
        <taxon>Eukaryota</taxon>
        <taxon>Fungi</taxon>
        <taxon>Fungi incertae sedis</taxon>
        <taxon>Chytridiomycota</taxon>
        <taxon>Chytridiomycota incertae sedis</taxon>
        <taxon>Chytridiomycetes</taxon>
        <taxon>Spizellomycetales</taxon>
        <taxon>Powellomycetaceae</taxon>
        <taxon>Geranomyces</taxon>
    </lineage>
</organism>
<evidence type="ECO:0000313" key="2">
    <source>
        <dbReference type="Proteomes" id="UP001212152"/>
    </source>
</evidence>
<dbReference type="InterPro" id="IPR027038">
    <property type="entry name" value="RanGap"/>
</dbReference>
<evidence type="ECO:0000313" key="1">
    <source>
        <dbReference type="EMBL" id="KAJ3181442.1"/>
    </source>
</evidence>
<dbReference type="GO" id="GO:0031267">
    <property type="term" value="F:small GTPase binding"/>
    <property type="evidence" value="ECO:0007669"/>
    <property type="project" value="TreeGrafter"/>
</dbReference>
<reference evidence="1" key="1">
    <citation type="submission" date="2020-05" db="EMBL/GenBank/DDBJ databases">
        <title>Phylogenomic resolution of chytrid fungi.</title>
        <authorList>
            <person name="Stajich J.E."/>
            <person name="Amses K."/>
            <person name="Simmons R."/>
            <person name="Seto K."/>
            <person name="Myers J."/>
            <person name="Bonds A."/>
            <person name="Quandt C.A."/>
            <person name="Barry K."/>
            <person name="Liu P."/>
            <person name="Grigoriev I."/>
            <person name="Longcore J.E."/>
            <person name="James T.Y."/>
        </authorList>
    </citation>
    <scope>NUCLEOTIDE SEQUENCE</scope>
    <source>
        <strain evidence="1">JEL0379</strain>
    </source>
</reference>
<dbReference type="SUPFAM" id="SSF52047">
    <property type="entry name" value="RNI-like"/>
    <property type="match status" value="1"/>
</dbReference>
<dbReference type="GO" id="GO:0006913">
    <property type="term" value="P:nucleocytoplasmic transport"/>
    <property type="evidence" value="ECO:0007669"/>
    <property type="project" value="TreeGrafter"/>
</dbReference>
<dbReference type="InterPro" id="IPR032675">
    <property type="entry name" value="LRR_dom_sf"/>
</dbReference>
<dbReference type="GO" id="GO:0005829">
    <property type="term" value="C:cytosol"/>
    <property type="evidence" value="ECO:0007669"/>
    <property type="project" value="TreeGrafter"/>
</dbReference>
<keyword evidence="2" id="KW-1185">Reference proteome</keyword>
<dbReference type="Gene3D" id="3.80.10.10">
    <property type="entry name" value="Ribonuclease Inhibitor"/>
    <property type="match status" value="2"/>
</dbReference>
<dbReference type="EMBL" id="JADGJQ010000012">
    <property type="protein sequence ID" value="KAJ3181442.1"/>
    <property type="molecule type" value="Genomic_DNA"/>
</dbReference>
<dbReference type="PANTHER" id="PTHR24113">
    <property type="entry name" value="RAN GTPASE-ACTIVATING PROTEIN 1"/>
    <property type="match status" value="1"/>
</dbReference>
<protein>
    <submittedName>
        <fullName evidence="1">Uncharacterized protein</fullName>
    </submittedName>
</protein>